<reference evidence="1" key="1">
    <citation type="submission" date="2016-01" db="EMBL/GenBank/DDBJ databases">
        <title>Reference transcriptome for the parasite Schistocephalus solidus: insights into the molecular evolution of parasitism.</title>
        <authorList>
            <person name="Hebert F.O."/>
            <person name="Grambauer S."/>
            <person name="Barber I."/>
            <person name="Landry C.R."/>
            <person name="Aubin-Horth N."/>
        </authorList>
    </citation>
    <scope>NUCLEOTIDE SEQUENCE</scope>
</reference>
<dbReference type="AlphaFoldDB" id="A0A0V0JA20"/>
<dbReference type="EMBL" id="GEEE01000612">
    <property type="protein sequence ID" value="JAP62613.1"/>
    <property type="molecule type" value="Transcribed_RNA"/>
</dbReference>
<dbReference type="InterPro" id="IPR037660">
    <property type="entry name" value="CCDC51"/>
</dbReference>
<organism evidence="1">
    <name type="scientific">Schistocephalus solidus</name>
    <name type="common">Tapeworm</name>
    <dbReference type="NCBI Taxonomy" id="70667"/>
    <lineage>
        <taxon>Eukaryota</taxon>
        <taxon>Metazoa</taxon>
        <taxon>Spiralia</taxon>
        <taxon>Lophotrochozoa</taxon>
        <taxon>Platyhelminthes</taxon>
        <taxon>Cestoda</taxon>
        <taxon>Eucestoda</taxon>
        <taxon>Diphyllobothriidea</taxon>
        <taxon>Diphyllobothriidae</taxon>
        <taxon>Schistocephalus</taxon>
    </lineage>
</organism>
<proteinExistence type="predicted"/>
<dbReference type="PANTHER" id="PTHR28624">
    <property type="entry name" value="COILED-COIL DOMAIN-CONTAINING PROTEIN 51"/>
    <property type="match status" value="1"/>
</dbReference>
<feature type="non-terminal residue" evidence="1">
    <location>
        <position position="1"/>
    </location>
</feature>
<evidence type="ECO:0000313" key="1">
    <source>
        <dbReference type="EMBL" id="JAP62613.1"/>
    </source>
</evidence>
<dbReference type="PANTHER" id="PTHR28624:SF1">
    <property type="entry name" value="MITOCHONDRIAL POTASSIUM CHANNEL"/>
    <property type="match status" value="1"/>
</dbReference>
<gene>
    <name evidence="1" type="primary">CCD51</name>
    <name evidence="1" type="ORF">TR85831</name>
</gene>
<accession>A0A0V0JA20</accession>
<name>A0A0V0JA20_SCHSO</name>
<protein>
    <submittedName>
        <fullName evidence="1">Coiled-coil domain-containing protein 51</fullName>
    </submittedName>
</protein>
<sequence length="330" mass="37329">SLPHSLYGYTRCIYSMSFKFRKTFELAVSKLSRIFKSSTVLNSPSTTKSISSRNDAQSAMRSFLENHKSVQFLGKSVGELKRASSLKLEDYVGRCSLLYDSITGRDTVRKAGISVLEAERAFVDCQLNRRRCQQKLFEVQKKRAEINKQLDIISRAADSFIPLITKEHEYAIEEAKLAEEYSEADRLERAAYEKFGSNLRYLHAEERNYDKRMRQWALIGSVALSVLSAAITWFRLRVRAVDPVKFENGLESVNKLVSISEEIQKSVNAIPQEVVRICFQSPSFQSRVMVPSPSPASVPLSIPVPSEGWSTKHLLVSAVAGYLLLRFLLG</sequence>